<dbReference type="SUPFAM" id="SSF88946">
    <property type="entry name" value="Sigma2 domain of RNA polymerase sigma factors"/>
    <property type="match status" value="1"/>
</dbReference>
<evidence type="ECO:0000256" key="1">
    <source>
        <dbReference type="ARBA" id="ARBA00010641"/>
    </source>
</evidence>
<evidence type="ECO:0000313" key="7">
    <source>
        <dbReference type="EMBL" id="MDE8652560.1"/>
    </source>
</evidence>
<dbReference type="RefSeq" id="WP_275228644.1">
    <property type="nucleotide sequence ID" value="NZ_JARESE010000044.1"/>
</dbReference>
<dbReference type="InterPro" id="IPR013325">
    <property type="entry name" value="RNA_pol_sigma_r2"/>
</dbReference>
<dbReference type="PANTHER" id="PTHR43133">
    <property type="entry name" value="RNA POLYMERASE ECF-TYPE SIGMA FACTO"/>
    <property type="match status" value="1"/>
</dbReference>
<organism evidence="7 8">
    <name type="scientific">Novosphingobium album</name>
    <name type="common">ex Liu et al. 2023</name>
    <dbReference type="NCBI Taxonomy" id="3031130"/>
    <lineage>
        <taxon>Bacteria</taxon>
        <taxon>Pseudomonadati</taxon>
        <taxon>Pseudomonadota</taxon>
        <taxon>Alphaproteobacteria</taxon>
        <taxon>Sphingomonadales</taxon>
        <taxon>Sphingomonadaceae</taxon>
        <taxon>Novosphingobium</taxon>
    </lineage>
</organism>
<evidence type="ECO:0000313" key="8">
    <source>
        <dbReference type="Proteomes" id="UP001216253"/>
    </source>
</evidence>
<dbReference type="InterPro" id="IPR036388">
    <property type="entry name" value="WH-like_DNA-bd_sf"/>
</dbReference>
<dbReference type="NCBIfam" id="TIGR02937">
    <property type="entry name" value="sigma70-ECF"/>
    <property type="match status" value="1"/>
</dbReference>
<name>A0ABT5WRE0_9SPHN</name>
<proteinExistence type="inferred from homology"/>
<accession>A0ABT5WRE0</accession>
<feature type="domain" description="RNA polymerase sigma factor 70 region 4 type 2" evidence="6">
    <location>
        <begin position="114"/>
        <end position="164"/>
    </location>
</feature>
<protein>
    <submittedName>
        <fullName evidence="7">Sigma-70 family RNA polymerase sigma factor</fullName>
    </submittedName>
</protein>
<dbReference type="InterPro" id="IPR014284">
    <property type="entry name" value="RNA_pol_sigma-70_dom"/>
</dbReference>
<evidence type="ECO:0000256" key="5">
    <source>
        <dbReference type="ARBA" id="ARBA00023163"/>
    </source>
</evidence>
<comment type="similarity">
    <text evidence="1">Belongs to the sigma-70 factor family. ECF subfamily.</text>
</comment>
<evidence type="ECO:0000256" key="3">
    <source>
        <dbReference type="ARBA" id="ARBA00023082"/>
    </source>
</evidence>
<keyword evidence="8" id="KW-1185">Reference proteome</keyword>
<dbReference type="InterPro" id="IPR013324">
    <property type="entry name" value="RNA_pol_sigma_r3/r4-like"/>
</dbReference>
<reference evidence="7 8" key="1">
    <citation type="submission" date="2023-03" db="EMBL/GenBank/DDBJ databases">
        <title>NovoSphingobium album sp. nov. isolated from polycyclic aromatic hydrocarbons- and heavy-metal polluted soil.</title>
        <authorList>
            <person name="Liu Z."/>
            <person name="Wang K."/>
        </authorList>
    </citation>
    <scope>NUCLEOTIDE SEQUENCE [LARGE SCALE GENOMIC DNA]</scope>
    <source>
        <strain evidence="7 8">H3SJ31-1</strain>
    </source>
</reference>
<dbReference type="InterPro" id="IPR039425">
    <property type="entry name" value="RNA_pol_sigma-70-like"/>
</dbReference>
<dbReference type="InterPro" id="IPR013249">
    <property type="entry name" value="RNA_pol_sigma70_r4_t2"/>
</dbReference>
<gene>
    <name evidence="7" type="ORF">PYV00_12695</name>
</gene>
<evidence type="ECO:0000259" key="6">
    <source>
        <dbReference type="Pfam" id="PF08281"/>
    </source>
</evidence>
<keyword evidence="2" id="KW-0805">Transcription regulation</keyword>
<dbReference type="Gene3D" id="1.10.10.10">
    <property type="entry name" value="Winged helix-like DNA-binding domain superfamily/Winged helix DNA-binding domain"/>
    <property type="match status" value="1"/>
</dbReference>
<dbReference type="Pfam" id="PF08281">
    <property type="entry name" value="Sigma70_r4_2"/>
    <property type="match status" value="1"/>
</dbReference>
<dbReference type="PANTHER" id="PTHR43133:SF8">
    <property type="entry name" value="RNA POLYMERASE SIGMA FACTOR HI_1459-RELATED"/>
    <property type="match status" value="1"/>
</dbReference>
<keyword evidence="5" id="KW-0804">Transcription</keyword>
<sequence>MLLPDPDDRSDAIAEWVSVEILPHEREARRWLTRSRLPVETDDIIQEAYARIAALDSVSHIRNGRGYFLATVRSLALQHLRRTKIIRMDYLADLALSQIGDDRPGPEAIVWSRHEIQRLILSLPERCRDIFHLCRIKGYTQKEAAEALGISENVVEKQIARAMEILTVRFSRDGDAS</sequence>
<keyword evidence="4" id="KW-0238">DNA-binding</keyword>
<dbReference type="EMBL" id="JARESE010000044">
    <property type="protein sequence ID" value="MDE8652560.1"/>
    <property type="molecule type" value="Genomic_DNA"/>
</dbReference>
<evidence type="ECO:0000256" key="4">
    <source>
        <dbReference type="ARBA" id="ARBA00023125"/>
    </source>
</evidence>
<dbReference type="SUPFAM" id="SSF88659">
    <property type="entry name" value="Sigma3 and sigma4 domains of RNA polymerase sigma factors"/>
    <property type="match status" value="1"/>
</dbReference>
<evidence type="ECO:0000256" key="2">
    <source>
        <dbReference type="ARBA" id="ARBA00023015"/>
    </source>
</evidence>
<comment type="caution">
    <text evidence="7">The sequence shown here is derived from an EMBL/GenBank/DDBJ whole genome shotgun (WGS) entry which is preliminary data.</text>
</comment>
<keyword evidence="3" id="KW-0731">Sigma factor</keyword>
<dbReference type="Proteomes" id="UP001216253">
    <property type="component" value="Unassembled WGS sequence"/>
</dbReference>